<evidence type="ECO:0000313" key="4">
    <source>
        <dbReference type="RefSeq" id="XP_010772585.1"/>
    </source>
</evidence>
<feature type="domain" description="Rab effector MyRIP/Melanophilin" evidence="2">
    <location>
        <begin position="23"/>
        <end position="99"/>
    </location>
</feature>
<dbReference type="GeneID" id="104948121"/>
<name>A0A6I9NDZ6_9TELE</name>
<evidence type="ECO:0000313" key="3">
    <source>
        <dbReference type="Proteomes" id="UP000504611"/>
    </source>
</evidence>
<protein>
    <submittedName>
        <fullName evidence="4">Rab effector MyRIP-like</fullName>
    </submittedName>
</protein>
<dbReference type="AlphaFoldDB" id="A0A6I9NDZ6"/>
<proteinExistence type="predicted"/>
<organism evidence="3 4">
    <name type="scientific">Notothenia coriiceps</name>
    <name type="common">black rockcod</name>
    <dbReference type="NCBI Taxonomy" id="8208"/>
    <lineage>
        <taxon>Eukaryota</taxon>
        <taxon>Metazoa</taxon>
        <taxon>Chordata</taxon>
        <taxon>Craniata</taxon>
        <taxon>Vertebrata</taxon>
        <taxon>Euteleostomi</taxon>
        <taxon>Actinopterygii</taxon>
        <taxon>Neopterygii</taxon>
        <taxon>Teleostei</taxon>
        <taxon>Neoteleostei</taxon>
        <taxon>Acanthomorphata</taxon>
        <taxon>Eupercaria</taxon>
        <taxon>Perciformes</taxon>
        <taxon>Notothenioidei</taxon>
        <taxon>Nototheniidae</taxon>
        <taxon>Notothenia</taxon>
    </lineage>
</organism>
<reference evidence="4" key="1">
    <citation type="submission" date="2025-08" db="UniProtKB">
        <authorList>
            <consortium name="RefSeq"/>
        </authorList>
    </citation>
    <scope>IDENTIFICATION</scope>
    <source>
        <tissue evidence="4">Muscle</tissue>
    </source>
</reference>
<dbReference type="KEGG" id="ncc:104948121"/>
<feature type="compositionally biased region" description="Polar residues" evidence="1">
    <location>
        <begin position="38"/>
        <end position="56"/>
    </location>
</feature>
<gene>
    <name evidence="4" type="primary">LOC104948121</name>
</gene>
<evidence type="ECO:0000256" key="1">
    <source>
        <dbReference type="SAM" id="MobiDB-lite"/>
    </source>
</evidence>
<dbReference type="RefSeq" id="XP_010772585.1">
    <property type="nucleotide sequence ID" value="XM_010774283.1"/>
</dbReference>
<sequence>MQTEYDFVWPQPQNLIQSGELASPSQPQASSQAPQDPLKTSYSLWRSRSAFSLTSDDSPEKGLEEEGGAQAGGGDYTSLKREGKATALPSWKSVDRLDNS</sequence>
<feature type="region of interest" description="Disordered" evidence="1">
    <location>
        <begin position="18"/>
        <end position="100"/>
    </location>
</feature>
<accession>A0A6I9NDZ6</accession>
<dbReference type="Pfam" id="PF04698">
    <property type="entry name" value="Rab_eff_C"/>
    <property type="match status" value="1"/>
</dbReference>
<feature type="non-terminal residue" evidence="4">
    <location>
        <position position="100"/>
    </location>
</feature>
<feature type="compositionally biased region" description="Low complexity" evidence="1">
    <location>
        <begin position="22"/>
        <end position="35"/>
    </location>
</feature>
<dbReference type="Proteomes" id="UP000504611">
    <property type="component" value="Unplaced"/>
</dbReference>
<dbReference type="InterPro" id="IPR006788">
    <property type="entry name" value="Myrip/Melanophilin"/>
</dbReference>
<keyword evidence="3" id="KW-1185">Reference proteome</keyword>
<evidence type="ECO:0000259" key="2">
    <source>
        <dbReference type="Pfam" id="PF04698"/>
    </source>
</evidence>